<evidence type="ECO:0000259" key="8">
    <source>
        <dbReference type="Pfam" id="PF20684"/>
    </source>
</evidence>
<gene>
    <name evidence="9" type="ORF">NPX13_g1394</name>
</gene>
<dbReference type="VEuPathDB" id="FungiDB:F4678DRAFT_452947"/>
<dbReference type="InterPro" id="IPR049326">
    <property type="entry name" value="Rhodopsin_dom_fungi"/>
</dbReference>
<feature type="transmembrane region" description="Helical" evidence="7">
    <location>
        <begin position="46"/>
        <end position="70"/>
    </location>
</feature>
<feature type="transmembrane region" description="Helical" evidence="7">
    <location>
        <begin position="124"/>
        <end position="147"/>
    </location>
</feature>
<sequence>MFWSPEAGVQTTLTVLVIVFLVLNYIGVGLRCFVRVVLNNSFSYDDWAMLASLVGYSGMCATLLSAMIYGFGAVVPQPWYDPIQAAKSMFAFQLVYVVAAYLCKVSVALVLLRISGTDKKSPIRWVLIGSIVVVSIFSVATFLALALQCRPVTLNWGVGKGECVAPHVITDIAYAFSSADIASNWLYATLPIFMLWNVKLTLRVKLSVIFLLGFSFTSSIATLVRLKYVVDLGSLGSTDPGLPLRLLDSIIWSHLEIALAIFAASLAALRPLLKYITSRGDTANKSTGFSESQSRSRGRMTPAIRLDNLKDNRFDDDGSQEFILHTGRDQRAGNMDNSGIYKTTKVEVTHHAL</sequence>
<evidence type="ECO:0000256" key="7">
    <source>
        <dbReference type="SAM" id="Phobius"/>
    </source>
</evidence>
<dbReference type="Proteomes" id="UP001148614">
    <property type="component" value="Unassembled WGS sequence"/>
</dbReference>
<evidence type="ECO:0000256" key="2">
    <source>
        <dbReference type="ARBA" id="ARBA00022692"/>
    </source>
</evidence>
<organism evidence="9 10">
    <name type="scientific">Xylaria arbuscula</name>
    <dbReference type="NCBI Taxonomy" id="114810"/>
    <lineage>
        <taxon>Eukaryota</taxon>
        <taxon>Fungi</taxon>
        <taxon>Dikarya</taxon>
        <taxon>Ascomycota</taxon>
        <taxon>Pezizomycotina</taxon>
        <taxon>Sordariomycetes</taxon>
        <taxon>Xylariomycetidae</taxon>
        <taxon>Xylariales</taxon>
        <taxon>Xylariaceae</taxon>
        <taxon>Xylaria</taxon>
    </lineage>
</organism>
<reference evidence="9" key="1">
    <citation type="submission" date="2022-07" db="EMBL/GenBank/DDBJ databases">
        <title>Genome Sequence of Xylaria arbuscula.</title>
        <authorList>
            <person name="Buettner E."/>
        </authorList>
    </citation>
    <scope>NUCLEOTIDE SEQUENCE</scope>
    <source>
        <strain evidence="9">VT107</strain>
    </source>
</reference>
<accession>A0A9W8TRV6</accession>
<evidence type="ECO:0000313" key="9">
    <source>
        <dbReference type="EMBL" id="KAJ3579176.1"/>
    </source>
</evidence>
<proteinExistence type="inferred from homology"/>
<evidence type="ECO:0000256" key="3">
    <source>
        <dbReference type="ARBA" id="ARBA00022989"/>
    </source>
</evidence>
<comment type="caution">
    <text evidence="9">The sequence shown here is derived from an EMBL/GenBank/DDBJ whole genome shotgun (WGS) entry which is preliminary data.</text>
</comment>
<evidence type="ECO:0000256" key="4">
    <source>
        <dbReference type="ARBA" id="ARBA00023136"/>
    </source>
</evidence>
<feature type="transmembrane region" description="Helical" evidence="7">
    <location>
        <begin position="250"/>
        <end position="269"/>
    </location>
</feature>
<feature type="transmembrane region" description="Helical" evidence="7">
    <location>
        <begin position="12"/>
        <end position="34"/>
    </location>
</feature>
<feature type="region of interest" description="Disordered" evidence="6">
    <location>
        <begin position="282"/>
        <end position="301"/>
    </location>
</feature>
<dbReference type="AlphaFoldDB" id="A0A9W8TRV6"/>
<evidence type="ECO:0000313" key="10">
    <source>
        <dbReference type="Proteomes" id="UP001148614"/>
    </source>
</evidence>
<dbReference type="PANTHER" id="PTHR33048:SF96">
    <property type="entry name" value="INTEGRAL MEMBRANE PROTEIN"/>
    <property type="match status" value="1"/>
</dbReference>
<dbReference type="InterPro" id="IPR052337">
    <property type="entry name" value="SAT4-like"/>
</dbReference>
<dbReference type="OrthoDB" id="3897607at2759"/>
<evidence type="ECO:0000256" key="6">
    <source>
        <dbReference type="SAM" id="MobiDB-lite"/>
    </source>
</evidence>
<keyword evidence="10" id="KW-1185">Reference proteome</keyword>
<comment type="subcellular location">
    <subcellularLocation>
        <location evidence="1">Membrane</location>
        <topology evidence="1">Multi-pass membrane protein</topology>
    </subcellularLocation>
</comment>
<dbReference type="GO" id="GO:0016020">
    <property type="term" value="C:membrane"/>
    <property type="evidence" value="ECO:0007669"/>
    <property type="project" value="UniProtKB-SubCell"/>
</dbReference>
<dbReference type="Pfam" id="PF20684">
    <property type="entry name" value="Fung_rhodopsin"/>
    <property type="match status" value="1"/>
</dbReference>
<evidence type="ECO:0000256" key="1">
    <source>
        <dbReference type="ARBA" id="ARBA00004141"/>
    </source>
</evidence>
<dbReference type="PANTHER" id="PTHR33048">
    <property type="entry name" value="PTH11-LIKE INTEGRAL MEMBRANE PROTEIN (AFU_ORTHOLOGUE AFUA_5G11245)"/>
    <property type="match status" value="1"/>
</dbReference>
<feature type="domain" description="Rhodopsin" evidence="8">
    <location>
        <begin position="30"/>
        <end position="274"/>
    </location>
</feature>
<keyword evidence="3 7" id="KW-1133">Transmembrane helix</keyword>
<feature type="compositionally biased region" description="Polar residues" evidence="6">
    <location>
        <begin position="282"/>
        <end position="295"/>
    </location>
</feature>
<protein>
    <recommendedName>
        <fullName evidence="8">Rhodopsin domain-containing protein</fullName>
    </recommendedName>
</protein>
<feature type="transmembrane region" description="Helical" evidence="7">
    <location>
        <begin position="90"/>
        <end position="112"/>
    </location>
</feature>
<name>A0A9W8TRV6_9PEZI</name>
<comment type="similarity">
    <text evidence="5">Belongs to the SAT4 family.</text>
</comment>
<dbReference type="EMBL" id="JANPWZ010000124">
    <property type="protein sequence ID" value="KAJ3579176.1"/>
    <property type="molecule type" value="Genomic_DNA"/>
</dbReference>
<keyword evidence="4 7" id="KW-0472">Membrane</keyword>
<evidence type="ECO:0000256" key="5">
    <source>
        <dbReference type="ARBA" id="ARBA00038359"/>
    </source>
</evidence>
<feature type="transmembrane region" description="Helical" evidence="7">
    <location>
        <begin position="172"/>
        <end position="196"/>
    </location>
</feature>
<feature type="transmembrane region" description="Helical" evidence="7">
    <location>
        <begin position="208"/>
        <end position="230"/>
    </location>
</feature>
<keyword evidence="2 7" id="KW-0812">Transmembrane</keyword>